<dbReference type="KEGG" id="cfl:Cfla_3409"/>
<evidence type="ECO:0000256" key="1">
    <source>
        <dbReference type="SAM" id="MobiDB-lite"/>
    </source>
</evidence>
<dbReference type="SUPFAM" id="SSF53474">
    <property type="entry name" value="alpha/beta-Hydrolases"/>
    <property type="match status" value="1"/>
</dbReference>
<organism evidence="2 3">
    <name type="scientific">Cellulomonas flavigena (strain ATCC 482 / DSM 20109 / BCRC 11376 / JCM 18109 / NBRC 3775 / NCIMB 8073 / NRS 134)</name>
    <dbReference type="NCBI Taxonomy" id="446466"/>
    <lineage>
        <taxon>Bacteria</taxon>
        <taxon>Bacillati</taxon>
        <taxon>Actinomycetota</taxon>
        <taxon>Actinomycetes</taxon>
        <taxon>Micrococcales</taxon>
        <taxon>Cellulomonadaceae</taxon>
        <taxon>Cellulomonas</taxon>
    </lineage>
</organism>
<proteinExistence type="predicted"/>
<accession>D5UCQ1</accession>
<reference evidence="2 3" key="1">
    <citation type="journal article" date="2010" name="Stand. Genomic Sci.">
        <title>Complete genome sequence of Cellulomonas flavigena type strain (134).</title>
        <authorList>
            <person name="Abt B."/>
            <person name="Foster B."/>
            <person name="Lapidus A."/>
            <person name="Clum A."/>
            <person name="Sun H."/>
            <person name="Pukall R."/>
            <person name="Lucas S."/>
            <person name="Glavina Del Rio T."/>
            <person name="Nolan M."/>
            <person name="Tice H."/>
            <person name="Cheng J.F."/>
            <person name="Pitluck S."/>
            <person name="Liolios K."/>
            <person name="Ivanova N."/>
            <person name="Mavromatis K."/>
            <person name="Ovchinnikova G."/>
            <person name="Pati A."/>
            <person name="Goodwin L."/>
            <person name="Chen A."/>
            <person name="Palaniappan K."/>
            <person name="Land M."/>
            <person name="Hauser L."/>
            <person name="Chang Y.J."/>
            <person name="Jeffries C.D."/>
            <person name="Rohde M."/>
            <person name="Goker M."/>
            <person name="Woyke T."/>
            <person name="Bristow J."/>
            <person name="Eisen J.A."/>
            <person name="Markowitz V."/>
            <person name="Hugenholtz P."/>
            <person name="Kyrpides N.C."/>
            <person name="Klenk H.P."/>
        </authorList>
    </citation>
    <scope>NUCLEOTIDE SEQUENCE [LARGE SCALE GENOMIC DNA]</scope>
    <source>
        <strain evidence="3">ATCC 482 / DSM 20109 / BCRC 11376 / JCM 18109 / NBRC 3775 / NCIMB 8073 / NRS 134</strain>
    </source>
</reference>
<feature type="region of interest" description="Disordered" evidence="1">
    <location>
        <begin position="481"/>
        <end position="520"/>
    </location>
</feature>
<dbReference type="InterPro" id="IPR029058">
    <property type="entry name" value="AB_hydrolase_fold"/>
</dbReference>
<gene>
    <name evidence="2" type="ordered locus">Cfla_3409</name>
</gene>
<evidence type="ECO:0008006" key="4">
    <source>
        <dbReference type="Google" id="ProtNLM"/>
    </source>
</evidence>
<sequence length="520" mass="52583">MGVRDGRSLTLGAGGAVLVDAAELVAAGQRLRVAEEGLEAAGGRLGAAAWQAELLSADLPEARVLAGALEELCTARWGPRALARDTGDLASRLRDAAAAYDLAETDAQARWGRVLGAAGIVAAASPLGPVLLTSAAGGVAVGDLLLGEARDLVRDPWSALSPAGVRADVERLLATPHRIVDDGRAARTLQLLAAALASLGGAAPAGLDPVRRFTAHVARLLPARDVRLVPRTDPPALPAPRGVGDLVDLVARTYDEDTPTGEPGTPLATVTVQRLDHADGTRAWVVAVPGTRAAGLTGDVPTDNGTNLALAGGVPDVMTRAVVEAMADAGIAADEPVALVGHSQGGMVATNVAAATAGAYAVRLVVTAGSPDVPAAPPPGVATVTLRHREDAVSVLDGRVGERGGPRALSVVRDLAATGGPPRPSFVEAHAVSGYVRTGALVDDALTDLPADDPVRRALGEVLGEGAAAVTTTQVTVEVVEEPEPTRAAAPSRPGPRLGAPALGEPPQWPPRTQVPWSAP</sequence>
<evidence type="ECO:0000313" key="3">
    <source>
        <dbReference type="Proteomes" id="UP000000849"/>
    </source>
</evidence>
<evidence type="ECO:0000313" key="2">
    <source>
        <dbReference type="EMBL" id="ADG76286.1"/>
    </source>
</evidence>
<dbReference type="Proteomes" id="UP000000849">
    <property type="component" value="Chromosome"/>
</dbReference>
<name>D5UCQ1_CELFN</name>
<dbReference type="eggNOG" id="COG1075">
    <property type="taxonomic scope" value="Bacteria"/>
</dbReference>
<dbReference type="Gene3D" id="3.40.50.1820">
    <property type="entry name" value="alpha/beta hydrolase"/>
    <property type="match status" value="1"/>
</dbReference>
<dbReference type="AlphaFoldDB" id="D5UCQ1"/>
<dbReference type="STRING" id="446466.Cfla_3409"/>
<dbReference type="EMBL" id="CP001964">
    <property type="protein sequence ID" value="ADG76286.1"/>
    <property type="molecule type" value="Genomic_DNA"/>
</dbReference>
<dbReference type="HOGENOM" id="CLU_612027_0_0_11"/>
<keyword evidence="3" id="KW-1185">Reference proteome</keyword>
<protein>
    <recommendedName>
        <fullName evidence="4">PGAP1 family protein</fullName>
    </recommendedName>
</protein>